<proteinExistence type="predicted"/>
<evidence type="ECO:0000259" key="1">
    <source>
        <dbReference type="Pfam" id="PF00462"/>
    </source>
</evidence>
<evidence type="ECO:0000313" key="3">
    <source>
        <dbReference type="Proteomes" id="UP000000323"/>
    </source>
</evidence>
<dbReference type="AlphaFoldDB" id="D1CHA7"/>
<feature type="domain" description="Glutaredoxin" evidence="1">
    <location>
        <begin position="23"/>
        <end position="82"/>
    </location>
</feature>
<organism evidence="2 3">
    <name type="scientific">Thermobaculum terrenum (strain ATCC BAA-798 / CCMEE 7001 / YNP1)</name>
    <dbReference type="NCBI Taxonomy" id="525904"/>
    <lineage>
        <taxon>Bacteria</taxon>
        <taxon>Bacillati</taxon>
        <taxon>Chloroflexota</taxon>
        <taxon>Chloroflexia</taxon>
        <taxon>Candidatus Thermobaculales</taxon>
        <taxon>Candidatus Thermobaculaceae</taxon>
        <taxon>Thermobaculum</taxon>
    </lineage>
</organism>
<dbReference type="OrthoDB" id="166296at2"/>
<dbReference type="EMBL" id="CP001826">
    <property type="protein sequence ID" value="ACZ43128.1"/>
    <property type="molecule type" value="Genomic_DNA"/>
</dbReference>
<dbReference type="InterPro" id="IPR036249">
    <property type="entry name" value="Thioredoxin-like_sf"/>
</dbReference>
<dbReference type="RefSeq" id="WP_012876159.1">
    <property type="nucleotide sequence ID" value="NC_013526.1"/>
</dbReference>
<accession>D1CHA7</accession>
<sequence>MIGAPYQRRSPFGVVSSPAAAPVVVYGTRWCAATQIVRRFLDRLGIPYEYVDLDLDPAAARRVAWLTGGYVSHPTVSVAGEVLVEPTLGELEWALARAGLI</sequence>
<dbReference type="InterPro" id="IPR002109">
    <property type="entry name" value="Glutaredoxin"/>
</dbReference>
<evidence type="ECO:0000313" key="2">
    <source>
        <dbReference type="EMBL" id="ACZ43128.1"/>
    </source>
</evidence>
<dbReference type="KEGG" id="ttr:Tter_2229"/>
<keyword evidence="3" id="KW-1185">Reference proteome</keyword>
<dbReference type="Proteomes" id="UP000000323">
    <property type="component" value="Chromosome 2"/>
</dbReference>
<dbReference type="eggNOG" id="COG0695">
    <property type="taxonomic scope" value="Bacteria"/>
</dbReference>
<protein>
    <submittedName>
        <fullName evidence="2">Glutaredoxin</fullName>
    </submittedName>
</protein>
<dbReference type="CDD" id="cd02976">
    <property type="entry name" value="NrdH"/>
    <property type="match status" value="1"/>
</dbReference>
<dbReference type="Gene3D" id="3.40.30.10">
    <property type="entry name" value="Glutaredoxin"/>
    <property type="match status" value="1"/>
</dbReference>
<dbReference type="HOGENOM" id="CLU_026126_11_2_0"/>
<dbReference type="PROSITE" id="PS51354">
    <property type="entry name" value="GLUTAREDOXIN_2"/>
    <property type="match status" value="1"/>
</dbReference>
<reference evidence="3" key="1">
    <citation type="journal article" date="2010" name="Stand. Genomic Sci.">
        <title>Complete genome sequence of 'Thermobaculum terrenum' type strain (YNP1).</title>
        <authorList>
            <person name="Kiss H."/>
            <person name="Cleland D."/>
            <person name="Lapidus A."/>
            <person name="Lucas S."/>
            <person name="Glavina Del Rio T."/>
            <person name="Nolan M."/>
            <person name="Tice H."/>
            <person name="Han C."/>
            <person name="Goodwin L."/>
            <person name="Pitluck S."/>
            <person name="Liolios K."/>
            <person name="Ivanova N."/>
            <person name="Mavromatis K."/>
            <person name="Ovchinnikova G."/>
            <person name="Pati A."/>
            <person name="Chen A."/>
            <person name="Palaniappan K."/>
            <person name="Land M."/>
            <person name="Hauser L."/>
            <person name="Chang Y."/>
            <person name="Jeffries C."/>
            <person name="Lu M."/>
            <person name="Brettin T."/>
            <person name="Detter J."/>
            <person name="Goker M."/>
            <person name="Tindall B."/>
            <person name="Beck B."/>
            <person name="McDermott T."/>
            <person name="Woyke T."/>
            <person name="Bristow J."/>
            <person name="Eisen J."/>
            <person name="Markowitz V."/>
            <person name="Hugenholtz P."/>
            <person name="Kyrpides N."/>
            <person name="Klenk H."/>
            <person name="Cheng J."/>
        </authorList>
    </citation>
    <scope>NUCLEOTIDE SEQUENCE [LARGE SCALE GENOMIC DNA]</scope>
    <source>
        <strain evidence="3">ATCC BAA-798 / YNP1</strain>
    </source>
</reference>
<gene>
    <name evidence="2" type="ordered locus">Tter_2229</name>
</gene>
<dbReference type="SUPFAM" id="SSF52833">
    <property type="entry name" value="Thioredoxin-like"/>
    <property type="match status" value="1"/>
</dbReference>
<name>D1CHA7_THET1</name>
<dbReference type="STRING" id="525904.Tter_2229"/>
<dbReference type="Pfam" id="PF00462">
    <property type="entry name" value="Glutaredoxin"/>
    <property type="match status" value="1"/>
</dbReference>